<name>A0A2I0M7H8_COLLI</name>
<accession>A0A2I0M7H8</accession>
<dbReference type="InParanoid" id="A0A2I0M7H8"/>
<evidence type="ECO:0000313" key="4">
    <source>
        <dbReference type="Proteomes" id="UP000053872"/>
    </source>
</evidence>
<evidence type="ECO:0000313" key="3">
    <source>
        <dbReference type="EMBL" id="PKK25636.1"/>
    </source>
</evidence>
<evidence type="ECO:0000256" key="1">
    <source>
        <dbReference type="SAM" id="MobiDB-lite"/>
    </source>
</evidence>
<keyword evidence="4" id="KW-1185">Reference proteome</keyword>
<protein>
    <submittedName>
        <fullName evidence="3">Tripartite motif containing 16</fullName>
    </submittedName>
</protein>
<feature type="region of interest" description="Disordered" evidence="1">
    <location>
        <begin position="12"/>
        <end position="55"/>
    </location>
</feature>
<dbReference type="Gene3D" id="2.60.120.920">
    <property type="match status" value="1"/>
</dbReference>
<dbReference type="EMBL" id="AKCR02000032">
    <property type="protein sequence ID" value="PKK25636.1"/>
    <property type="molecule type" value="Genomic_DNA"/>
</dbReference>
<gene>
    <name evidence="3" type="primary">TRIM16</name>
    <name evidence="3" type="ORF">A306_00006446</name>
</gene>
<proteinExistence type="predicted"/>
<dbReference type="Proteomes" id="UP000053872">
    <property type="component" value="Unassembled WGS sequence"/>
</dbReference>
<evidence type="ECO:0000259" key="2">
    <source>
        <dbReference type="Pfam" id="PF13765"/>
    </source>
</evidence>
<organism evidence="3 4">
    <name type="scientific">Columba livia</name>
    <name type="common">Rock dove</name>
    <dbReference type="NCBI Taxonomy" id="8932"/>
    <lineage>
        <taxon>Eukaryota</taxon>
        <taxon>Metazoa</taxon>
        <taxon>Chordata</taxon>
        <taxon>Craniata</taxon>
        <taxon>Vertebrata</taxon>
        <taxon>Euteleostomi</taxon>
        <taxon>Archelosauria</taxon>
        <taxon>Archosauria</taxon>
        <taxon>Dinosauria</taxon>
        <taxon>Saurischia</taxon>
        <taxon>Theropoda</taxon>
        <taxon>Coelurosauria</taxon>
        <taxon>Aves</taxon>
        <taxon>Neognathae</taxon>
        <taxon>Neoaves</taxon>
        <taxon>Columbimorphae</taxon>
        <taxon>Columbiformes</taxon>
        <taxon>Columbidae</taxon>
        <taxon>Columba</taxon>
    </lineage>
</organism>
<dbReference type="AlphaFoldDB" id="A0A2I0M7H8"/>
<dbReference type="Pfam" id="PF13765">
    <property type="entry name" value="PRY"/>
    <property type="match status" value="1"/>
</dbReference>
<feature type="compositionally biased region" description="Basic and acidic residues" evidence="1">
    <location>
        <begin position="20"/>
        <end position="38"/>
    </location>
</feature>
<dbReference type="InterPro" id="IPR006574">
    <property type="entry name" value="PRY"/>
</dbReference>
<comment type="caution">
    <text evidence="3">The sequence shown here is derived from an EMBL/GenBank/DDBJ whole genome shotgun (WGS) entry which is preliminary data.</text>
</comment>
<sequence length="92" mass="10398">MGPQLNVMQLSSLGGLPTSAKRDQAARRAHEPKRRAGDNQKVTSTAPWDQPYPNPPGRFDHWHQVLSSKSLCFSCCNNTLRMRYLWLAFSLA</sequence>
<feature type="domain" description="SPRY-associated" evidence="2">
    <location>
        <begin position="38"/>
        <end position="70"/>
    </location>
</feature>
<dbReference type="InterPro" id="IPR043136">
    <property type="entry name" value="B30.2/SPRY_sf"/>
</dbReference>
<reference evidence="3 4" key="1">
    <citation type="journal article" date="2013" name="Science">
        <title>Genomic diversity and evolution of the head crest in the rock pigeon.</title>
        <authorList>
            <person name="Shapiro M.D."/>
            <person name="Kronenberg Z."/>
            <person name="Li C."/>
            <person name="Domyan E.T."/>
            <person name="Pan H."/>
            <person name="Campbell M."/>
            <person name="Tan H."/>
            <person name="Huff C.D."/>
            <person name="Hu H."/>
            <person name="Vickrey A.I."/>
            <person name="Nielsen S.C."/>
            <person name="Stringham S.A."/>
            <person name="Hu H."/>
            <person name="Willerslev E."/>
            <person name="Gilbert M.T."/>
            <person name="Yandell M."/>
            <person name="Zhang G."/>
            <person name="Wang J."/>
        </authorList>
    </citation>
    <scope>NUCLEOTIDE SEQUENCE [LARGE SCALE GENOMIC DNA]</scope>
    <source>
        <tissue evidence="3">Blood</tissue>
    </source>
</reference>